<dbReference type="RefSeq" id="WP_077687380.1">
    <property type="nucleotide sequence ID" value="NZ_CP019606.1"/>
</dbReference>
<keyword evidence="3" id="KW-1185">Reference proteome</keyword>
<keyword evidence="1" id="KW-0472">Membrane</keyword>
<name>A0A1Q2CSD6_9ACTN</name>
<dbReference type="EMBL" id="CP019606">
    <property type="protein sequence ID" value="AQP49022.1"/>
    <property type="molecule type" value="Genomic_DNA"/>
</dbReference>
<organism evidence="2 3">
    <name type="scientific">Tessaracoccus aquimaris</name>
    <dbReference type="NCBI Taxonomy" id="1332264"/>
    <lineage>
        <taxon>Bacteria</taxon>
        <taxon>Bacillati</taxon>
        <taxon>Actinomycetota</taxon>
        <taxon>Actinomycetes</taxon>
        <taxon>Propionibacteriales</taxon>
        <taxon>Propionibacteriaceae</taxon>
        <taxon>Tessaracoccus</taxon>
    </lineage>
</organism>
<evidence type="ECO:0000313" key="2">
    <source>
        <dbReference type="EMBL" id="AQP49022.1"/>
    </source>
</evidence>
<dbReference type="Proteomes" id="UP000188145">
    <property type="component" value="Chromosome"/>
</dbReference>
<proteinExistence type="predicted"/>
<dbReference type="AlphaFoldDB" id="A0A1Q2CSD6"/>
<dbReference type="OrthoDB" id="9796020at2"/>
<reference evidence="3" key="1">
    <citation type="submission" date="2017-02" db="EMBL/GenBank/DDBJ databases">
        <title>Tessaracoccus aquaemaris sp. nov., isolated from the intestine of a Korean rockfish, Sebastes schlegelii, in a marine aquaculture pond.</title>
        <authorList>
            <person name="Tak E.J."/>
            <person name="Bae J.-W."/>
        </authorList>
    </citation>
    <scope>NUCLEOTIDE SEQUENCE [LARGE SCALE GENOMIC DNA]</scope>
    <source>
        <strain evidence="3">NSG39</strain>
    </source>
</reference>
<keyword evidence="1" id="KW-0812">Transmembrane</keyword>
<dbReference type="KEGG" id="tes:BW730_17480"/>
<feature type="transmembrane region" description="Helical" evidence="1">
    <location>
        <begin position="40"/>
        <end position="59"/>
    </location>
</feature>
<evidence type="ECO:0000313" key="3">
    <source>
        <dbReference type="Proteomes" id="UP000188145"/>
    </source>
</evidence>
<accession>A0A1Q2CSD6</accession>
<gene>
    <name evidence="2" type="ORF">BW730_17480</name>
</gene>
<keyword evidence="1" id="KW-1133">Transmembrane helix</keyword>
<evidence type="ECO:0000256" key="1">
    <source>
        <dbReference type="SAM" id="Phobius"/>
    </source>
</evidence>
<sequence length="78" mass="8595">MGTWDKRGPVGLEGEAVVTEEMLTAMGREAFRFLMLRRNWLIINGIVLAAGIGLLNYWLVAGASFLNRLIRFEGVGGV</sequence>
<protein>
    <submittedName>
        <fullName evidence="2">Uncharacterized protein</fullName>
    </submittedName>
</protein>